<accession>A0AAJ5D027</accession>
<keyword evidence="1" id="KW-0808">Transferase</keyword>
<dbReference type="InterPro" id="IPR001214">
    <property type="entry name" value="SET_dom"/>
</dbReference>
<evidence type="ECO:0000313" key="7">
    <source>
        <dbReference type="Proteomes" id="UP000035086"/>
    </source>
</evidence>
<dbReference type="Proteomes" id="UP000035086">
    <property type="component" value="Chromosome"/>
</dbReference>
<dbReference type="EMBL" id="UGSJ01000001">
    <property type="protein sequence ID" value="SUA90218.1"/>
    <property type="molecule type" value="Genomic_DNA"/>
</dbReference>
<dbReference type="Pfam" id="PF00856">
    <property type="entry name" value="SET"/>
    <property type="match status" value="1"/>
</dbReference>
<feature type="domain" description="Post-SET" evidence="4">
    <location>
        <begin position="123"/>
        <end position="139"/>
    </location>
</feature>
<sequence length="160" mass="18146">MVETQQAYPFEWIKTGYPSPEKFEVCRDTEGRGYGVRTLVPHTRGHLVSHIVGVLSSERKLHTLQVSESTHLYDPYFAGLLLHSCSPSVMLDMKRLEVFALRDIEIGEFLTMDYASTEDILARQFPCACHSANCRHWITGAKEEPNDEGVAYLAKFHTLA</sequence>
<dbReference type="SUPFAM" id="SSF82199">
    <property type="entry name" value="SET domain"/>
    <property type="match status" value="1"/>
</dbReference>
<reference evidence="6 8" key="3">
    <citation type="submission" date="2018-06" db="EMBL/GenBank/DDBJ databases">
        <authorList>
            <consortium name="Pathogen Informatics"/>
            <person name="Doyle S."/>
        </authorList>
    </citation>
    <scope>NUCLEOTIDE SEQUENCE [LARGE SCALE GENOMIC DNA]</scope>
    <source>
        <strain evidence="6 8">NCTC13159</strain>
    </source>
</reference>
<keyword evidence="2" id="KW-0949">S-adenosyl-L-methionine</keyword>
<dbReference type="PROSITE" id="PS50868">
    <property type="entry name" value="POST_SET"/>
    <property type="match status" value="1"/>
</dbReference>
<evidence type="ECO:0000259" key="4">
    <source>
        <dbReference type="PROSITE" id="PS50868"/>
    </source>
</evidence>
<dbReference type="PROSITE" id="PS50280">
    <property type="entry name" value="SET"/>
    <property type="match status" value="1"/>
</dbReference>
<reference evidence="5" key="2">
    <citation type="submission" date="2016-11" db="EMBL/GenBank/DDBJ databases">
        <title>Complete Genome Sequencing of Pandoraea pulmonicola DSM 16583.</title>
        <authorList>
            <person name="Chan K.-G."/>
        </authorList>
    </citation>
    <scope>NUCLEOTIDE SEQUENCE</scope>
    <source>
        <strain evidence="5">DSM 16583</strain>
    </source>
</reference>
<dbReference type="Gene3D" id="2.170.270.10">
    <property type="entry name" value="SET domain"/>
    <property type="match status" value="1"/>
</dbReference>
<organism evidence="6 8">
    <name type="scientific">Pandoraea pulmonicola</name>
    <dbReference type="NCBI Taxonomy" id="93221"/>
    <lineage>
        <taxon>Bacteria</taxon>
        <taxon>Pseudomonadati</taxon>
        <taxon>Pseudomonadota</taxon>
        <taxon>Betaproteobacteria</taxon>
        <taxon>Burkholderiales</taxon>
        <taxon>Burkholderiaceae</taxon>
        <taxon>Pandoraea</taxon>
    </lineage>
</organism>
<dbReference type="InterPro" id="IPR053201">
    <property type="entry name" value="Flavunoidine_N-MTase"/>
</dbReference>
<reference evidence="7" key="1">
    <citation type="submission" date="2014-12" db="EMBL/GenBank/DDBJ databases">
        <title>Complete Genome Sequencing of Pandoraea pulmonicola DSM 16583.</title>
        <authorList>
            <person name="Chan K.-G."/>
        </authorList>
    </citation>
    <scope>NUCLEOTIDE SEQUENCE [LARGE SCALE GENOMIC DNA]</scope>
    <source>
        <strain evidence="7">DSM 16583</strain>
    </source>
</reference>
<evidence type="ECO:0000256" key="2">
    <source>
        <dbReference type="ARBA" id="ARBA00022691"/>
    </source>
</evidence>
<dbReference type="InterPro" id="IPR046341">
    <property type="entry name" value="SET_dom_sf"/>
</dbReference>
<evidence type="ECO:0000313" key="5">
    <source>
        <dbReference type="EMBL" id="AJC21122.1"/>
    </source>
</evidence>
<evidence type="ECO:0000256" key="1">
    <source>
        <dbReference type="ARBA" id="ARBA00022679"/>
    </source>
</evidence>
<dbReference type="GO" id="GO:0016740">
    <property type="term" value="F:transferase activity"/>
    <property type="evidence" value="ECO:0007669"/>
    <property type="project" value="UniProtKB-KW"/>
</dbReference>
<evidence type="ECO:0000313" key="6">
    <source>
        <dbReference type="EMBL" id="SUA90218.1"/>
    </source>
</evidence>
<dbReference type="Proteomes" id="UP000254589">
    <property type="component" value="Unassembled WGS sequence"/>
</dbReference>
<evidence type="ECO:0000313" key="8">
    <source>
        <dbReference type="Proteomes" id="UP000254589"/>
    </source>
</evidence>
<evidence type="ECO:0000259" key="3">
    <source>
        <dbReference type="PROSITE" id="PS50280"/>
    </source>
</evidence>
<dbReference type="InterPro" id="IPR003616">
    <property type="entry name" value="Post-SET_dom"/>
</dbReference>
<dbReference type="KEGG" id="ppul:RO07_12745"/>
<dbReference type="RefSeq" id="WP_039408322.1">
    <property type="nucleotide sequence ID" value="NZ_UGSJ01000001.1"/>
</dbReference>
<dbReference type="PANTHER" id="PTHR12350">
    <property type="entry name" value="HISTONE-LYSINE N-METHYLTRANSFERASE-RELATED"/>
    <property type="match status" value="1"/>
</dbReference>
<name>A0AAJ5D027_PANPU</name>
<gene>
    <name evidence="6" type="ORF">NCTC13159_01699</name>
    <name evidence="5" type="ORF">RO07_12745</name>
</gene>
<evidence type="ECO:0008006" key="9">
    <source>
        <dbReference type="Google" id="ProtNLM"/>
    </source>
</evidence>
<keyword evidence="7" id="KW-1185">Reference proteome</keyword>
<feature type="domain" description="SET" evidence="3">
    <location>
        <begin position="21"/>
        <end position="115"/>
    </location>
</feature>
<proteinExistence type="predicted"/>
<protein>
    <recommendedName>
        <fullName evidence="9">Post-SET domain-containing protein</fullName>
    </recommendedName>
</protein>
<dbReference type="PANTHER" id="PTHR12350:SF19">
    <property type="entry name" value="SET DOMAIN-CONTAINING PROTEIN"/>
    <property type="match status" value="1"/>
</dbReference>
<dbReference type="AlphaFoldDB" id="A0AAJ5D027"/>
<dbReference type="EMBL" id="CP010310">
    <property type="protein sequence ID" value="AJC21122.1"/>
    <property type="molecule type" value="Genomic_DNA"/>
</dbReference>